<dbReference type="AlphaFoldDB" id="A0A9P7DDF1"/>
<feature type="transmembrane region" description="Helical" evidence="3">
    <location>
        <begin position="366"/>
        <end position="387"/>
    </location>
</feature>
<feature type="domain" description="Major facilitator superfamily (MFS) profile" evidence="4">
    <location>
        <begin position="303"/>
        <end position="489"/>
    </location>
</feature>
<dbReference type="InterPro" id="IPR050327">
    <property type="entry name" value="Proton-linked_MCT"/>
</dbReference>
<keyword evidence="6" id="KW-1185">Reference proteome</keyword>
<protein>
    <submittedName>
        <fullName evidence="5">Major facilitator superfamily domain-containing protein</fullName>
    </submittedName>
</protein>
<dbReference type="InterPro" id="IPR011701">
    <property type="entry name" value="MFS"/>
</dbReference>
<dbReference type="PANTHER" id="PTHR11360">
    <property type="entry name" value="MONOCARBOXYLATE TRANSPORTER"/>
    <property type="match status" value="1"/>
</dbReference>
<dbReference type="Proteomes" id="UP000719766">
    <property type="component" value="Unassembled WGS sequence"/>
</dbReference>
<feature type="transmembrane region" description="Helical" evidence="3">
    <location>
        <begin position="229"/>
        <end position="248"/>
    </location>
</feature>
<feature type="transmembrane region" description="Helical" evidence="3">
    <location>
        <begin position="194"/>
        <end position="217"/>
    </location>
</feature>
<evidence type="ECO:0000256" key="3">
    <source>
        <dbReference type="SAM" id="Phobius"/>
    </source>
</evidence>
<comment type="caution">
    <text evidence="5">The sequence shown here is derived from an EMBL/GenBank/DDBJ whole genome shotgun (WGS) entry which is preliminary data.</text>
</comment>
<dbReference type="GeneID" id="64605808"/>
<dbReference type="SUPFAM" id="SSF103473">
    <property type="entry name" value="MFS general substrate transporter"/>
    <property type="match status" value="1"/>
</dbReference>
<dbReference type="PANTHER" id="PTHR11360:SF234">
    <property type="entry name" value="MFS-TYPE TRANSPORTER DBAD-RELATED"/>
    <property type="match status" value="1"/>
</dbReference>
<feature type="transmembrane region" description="Helical" evidence="3">
    <location>
        <begin position="461"/>
        <end position="480"/>
    </location>
</feature>
<dbReference type="RefSeq" id="XP_041155209.1">
    <property type="nucleotide sequence ID" value="XM_041312044.1"/>
</dbReference>
<evidence type="ECO:0000313" key="5">
    <source>
        <dbReference type="EMBL" id="KAG1787915.1"/>
    </source>
</evidence>
<dbReference type="InterPro" id="IPR036259">
    <property type="entry name" value="MFS_trans_sf"/>
</dbReference>
<keyword evidence="3" id="KW-0472">Membrane</keyword>
<comment type="similarity">
    <text evidence="2">Belongs to the major facilitator superfamily. Monocarboxylate porter (TC 2.A.1.13) family.</text>
</comment>
<dbReference type="GO" id="GO:0016020">
    <property type="term" value="C:membrane"/>
    <property type="evidence" value="ECO:0007669"/>
    <property type="project" value="UniProtKB-SubCell"/>
</dbReference>
<accession>A0A9P7DDF1</accession>
<feature type="transmembrane region" description="Helical" evidence="3">
    <location>
        <begin position="260"/>
        <end position="280"/>
    </location>
</feature>
<feature type="transmembrane region" description="Helical" evidence="3">
    <location>
        <begin position="325"/>
        <end position="346"/>
    </location>
</feature>
<feature type="transmembrane region" description="Helical" evidence="3">
    <location>
        <begin position="171"/>
        <end position="188"/>
    </location>
</feature>
<feature type="transmembrane region" description="Helical" evidence="3">
    <location>
        <begin position="20"/>
        <end position="44"/>
    </location>
</feature>
<evidence type="ECO:0000313" key="6">
    <source>
        <dbReference type="Proteomes" id="UP000719766"/>
    </source>
</evidence>
<dbReference type="Gene3D" id="1.20.1250.20">
    <property type="entry name" value="MFS general substrate transporter like domains"/>
    <property type="match status" value="2"/>
</dbReference>
<proteinExistence type="inferred from homology"/>
<dbReference type="OrthoDB" id="6509908at2759"/>
<evidence type="ECO:0000259" key="4">
    <source>
        <dbReference type="PROSITE" id="PS50850"/>
    </source>
</evidence>
<organism evidence="5 6">
    <name type="scientific">Suillus plorans</name>
    <dbReference type="NCBI Taxonomy" id="116603"/>
    <lineage>
        <taxon>Eukaryota</taxon>
        <taxon>Fungi</taxon>
        <taxon>Dikarya</taxon>
        <taxon>Basidiomycota</taxon>
        <taxon>Agaricomycotina</taxon>
        <taxon>Agaricomycetes</taxon>
        <taxon>Agaricomycetidae</taxon>
        <taxon>Boletales</taxon>
        <taxon>Suillineae</taxon>
        <taxon>Suillaceae</taxon>
        <taxon>Suillus</taxon>
    </lineage>
</organism>
<dbReference type="PROSITE" id="PS50850">
    <property type="entry name" value="MFS"/>
    <property type="match status" value="1"/>
</dbReference>
<evidence type="ECO:0000256" key="1">
    <source>
        <dbReference type="ARBA" id="ARBA00004141"/>
    </source>
</evidence>
<feature type="transmembrane region" description="Helical" evidence="3">
    <location>
        <begin position="99"/>
        <end position="122"/>
    </location>
</feature>
<dbReference type="GO" id="GO:0022857">
    <property type="term" value="F:transmembrane transporter activity"/>
    <property type="evidence" value="ECO:0007669"/>
    <property type="project" value="InterPro"/>
</dbReference>
<evidence type="ECO:0000256" key="2">
    <source>
        <dbReference type="ARBA" id="ARBA00006727"/>
    </source>
</evidence>
<feature type="transmembrane region" description="Helical" evidence="3">
    <location>
        <begin position="430"/>
        <end position="449"/>
    </location>
</feature>
<keyword evidence="3" id="KW-0812">Transmembrane</keyword>
<feature type="transmembrane region" description="Helical" evidence="3">
    <location>
        <begin position="393"/>
        <end position="418"/>
    </location>
</feature>
<dbReference type="EMBL" id="JABBWE010000073">
    <property type="protein sequence ID" value="KAG1787915.1"/>
    <property type="molecule type" value="Genomic_DNA"/>
</dbReference>
<dbReference type="Pfam" id="PF07690">
    <property type="entry name" value="MFS_1"/>
    <property type="match status" value="1"/>
</dbReference>
<feature type="transmembrane region" description="Helical" evidence="3">
    <location>
        <begin position="301"/>
        <end position="319"/>
    </location>
</feature>
<gene>
    <name evidence="5" type="ORF">HD556DRAFT_925915</name>
</gene>
<dbReference type="InterPro" id="IPR020846">
    <property type="entry name" value="MFS_dom"/>
</dbReference>
<sequence>MESSVRNANGHRFANSSIMLYYITLAEWTSTFPHSYFVLIFKAIMSEESASKSKDTAFVPEALPWKSRAAVPADQEALQHEEVSEKPVTHIAGTPDGGLTAWLVIVAVNLTLFSTFGIANTWGVFQAYYEENLLRQTSPSNIAWIGSAQYALIYLPALATGRMFDQGYFRIPFLAASCVIVTSVFLTAECTQFWQFFLVQGFSLGVCCGIIVGPALVVISHWFDRKRGLAMSFAAIGASSGSTVFPAAAQKLIPSIGFQWTMRVFGFILLATLGMANILLKRRLPPVNVSGGLFNIKAFRNTAYTIYCISGMLGFLGLYTELTYISVSAIAIGVSKNFAFYIIAIANGASTFGRLSSGLMADKIGVLNTMAVFTAMAGITTFAWPFATNESQVIAIAAIYGFSSGGFLALFALAAVALGDIEDAGRRVGMFMSLAAFGAIAGPPISGAISTASGGFVDAGFYAGGNIMCSAGLLLLARCLHLKRLWGKY</sequence>
<name>A0A9P7DDF1_9AGAM</name>
<keyword evidence="3" id="KW-1133">Transmembrane helix</keyword>
<reference evidence="5" key="1">
    <citation type="journal article" date="2020" name="New Phytol.">
        <title>Comparative genomics reveals dynamic genome evolution in host specialist ectomycorrhizal fungi.</title>
        <authorList>
            <person name="Lofgren L.A."/>
            <person name="Nguyen N.H."/>
            <person name="Vilgalys R."/>
            <person name="Ruytinx J."/>
            <person name="Liao H.L."/>
            <person name="Branco S."/>
            <person name="Kuo A."/>
            <person name="LaButti K."/>
            <person name="Lipzen A."/>
            <person name="Andreopoulos W."/>
            <person name="Pangilinan J."/>
            <person name="Riley R."/>
            <person name="Hundley H."/>
            <person name="Na H."/>
            <person name="Barry K."/>
            <person name="Grigoriev I.V."/>
            <person name="Stajich J.E."/>
            <person name="Kennedy P.G."/>
        </authorList>
    </citation>
    <scope>NUCLEOTIDE SEQUENCE</scope>
    <source>
        <strain evidence="5">S12</strain>
    </source>
</reference>
<comment type="subcellular location">
    <subcellularLocation>
        <location evidence="1">Membrane</location>
        <topology evidence="1">Multi-pass membrane protein</topology>
    </subcellularLocation>
</comment>